<evidence type="ECO:0000313" key="11">
    <source>
        <dbReference type="Proteomes" id="UP001516023"/>
    </source>
</evidence>
<dbReference type="GO" id="GO:0016459">
    <property type="term" value="C:myosin complex"/>
    <property type="evidence" value="ECO:0007669"/>
    <property type="project" value="UniProtKB-KW"/>
</dbReference>
<proteinExistence type="inferred from homology"/>
<feature type="region of interest" description="Actin-binding" evidence="6">
    <location>
        <begin position="682"/>
        <end position="704"/>
    </location>
</feature>
<dbReference type="PROSITE" id="PS50096">
    <property type="entry name" value="IQ"/>
    <property type="match status" value="1"/>
</dbReference>
<sequence>MEPGTQVWCHQTGGDDPWILSEVVSRTPAALSLKFLSGDDAGKVIERPLVSESSLNEDGTKMEMGEKKYEGVELANPPLSEAELREGMDNDMISLPHLHEPAILHAVSERYFRGEIYTWTGPVLIAVNPFQRLPLYTKEILESYRHEGLLRSQNLLDANKLLGPHVYSVADRSYRQMMSEQRKSQSILISGESGAGKTETTKIVMLYLTTLGSNDGGSATEGGEKLSIMERVLQSNPILEAFGNAKTLRNDNSSRFGKFIELGFNRAGILQGAKVQTYLLEKVRLGFHASGERNYHIFYQLLRGANEEQHHKYCFHDGITGGLELANFFHYTGQGGAPQLREFTDEDGLKYTLKSMRSMGWSEEKIDNVLSIIAGILHLGQVKFESKMSEGGQEIAQLAEEKTVADAAKLLGVDLQKLITALTVRIMVTRGEEIRIDLTPDKAADARDALSKTIYGAMFLWVVKEVNNSIKWENDKDIRSSAGVLDIFGFESFAVNSFEQLCINFTNEALQQQFNKFIFKLEQEEYERESINWAFISFPDNQDCLDTIQARPKGILPMLDDECKLGQRGSDKNWAKRLNETYLPEKNQTISDNSRFSATAIQKAKGIFCIRHFAGNVQYTAETGFLEKNRDEIPLTAKSLFEEDSSDLIKEIYDVQLEQSEEGSDKGPSKSKTVSQQFKAQLQSLIEMIETTDPHYIRCLKPNDAAKPKLLTRKRLTEQLRYGGVLEAVRVARMGYPVRLDHAGFFKRYRMLLPSVPEEKLTWSMEDEEPQKLCVKFLDILLEEGAKPVVYENADGTITRANSIRMAQRQPEPMDFPKTDVQLGKTKVFMRKGPHDLLESHRVFHQNASSTLIQSWMKGMQQRRRYLIMGDAALTVERWYRGCMGRARWWRLREAQASRLLTNNFRMQVVRIKYNRARTGTISLQAQFRGRATRRMRALTKIQAYRRMYLCKTAYCNMKSATIALQCCVRRGIAKKEFNEIKRAQKDMGKLKEHNEKLKMEMASLKAMLQAQAATDAGKAESEKAIKEKEKEVKQLESRVSQLERELANEKELVQKLEKDLDEQKENNRRTMQDLQYQKELVARSPQVSENARKHARAQSAGQSIPAEPVAEAVVVGHTITPEALAMHRAEVARLEAQLEEERKMRHAASREINVLRSALEGKGEYDGTASTKFISDTLSEVSGSEIDRSDVPVPSDVEPAMRYVHPVSCCLIRCLRSFWFTKRKWTCLVLLLQCRKKPQPALGDEVSRRCPSTSKTEPAPEKDVRDSISSAIKDAAPDMRERVEAFQRSASEYFPLIKRGFIGAEEPPESVEEVAVGWKHDAVSRKDREEALRDEVRVFEAKVRKFYPLLEEGIEVTVWQLNTSSELGVDAATGGDDFVTKSSTMTLKLHRKGDLLVQSVLTFNSTGGYLSKALGRHRRDKAASEPLPLNDILEVKAGCIGFDSAELPSTSSKKGKTSKVKSENLHSSLFLTIRATPTPLASTRSYFLRLKSRSARNDLLLGLRGILADLQVHEGVSISQIQTPAAAQHQTRRMPGSAPKHNGPNPFNNPRGEIMVPLAEVHDLINRERESYDRLLLTMLQGNSDLKEKEDELLNLRGKLHEAMSESAEKDKTQANDSKLIMQLSKKLETLLMENEDLRDHNDRLNQRLVTVECEKMNLAAMQK</sequence>
<evidence type="ECO:0000256" key="3">
    <source>
        <dbReference type="ARBA" id="ARBA00023123"/>
    </source>
</evidence>
<dbReference type="EMBL" id="JABMIG020000023">
    <property type="protein sequence ID" value="KAL3801993.1"/>
    <property type="molecule type" value="Genomic_DNA"/>
</dbReference>
<dbReference type="InterPro" id="IPR027417">
    <property type="entry name" value="P-loop_NTPase"/>
</dbReference>
<dbReference type="Gene3D" id="1.10.10.820">
    <property type="match status" value="1"/>
</dbReference>
<dbReference type="GO" id="GO:0003779">
    <property type="term" value="F:actin binding"/>
    <property type="evidence" value="ECO:0007669"/>
    <property type="project" value="UniProtKB-KW"/>
</dbReference>
<comment type="similarity">
    <text evidence="6">Belongs to the TRAFAC class myosin-kinesin ATPase superfamily. Myosin family.</text>
</comment>
<keyword evidence="2 6" id="KW-0067">ATP-binding</keyword>
<evidence type="ECO:0000259" key="9">
    <source>
        <dbReference type="PROSITE" id="PS51456"/>
    </source>
</evidence>
<dbReference type="Gene3D" id="1.20.58.530">
    <property type="match status" value="1"/>
</dbReference>
<dbReference type="Proteomes" id="UP001516023">
    <property type="component" value="Unassembled WGS sequence"/>
</dbReference>
<keyword evidence="7" id="KW-0175">Coiled coil</keyword>
<keyword evidence="4 6" id="KW-0505">Motor protein</keyword>
<evidence type="ECO:0000256" key="2">
    <source>
        <dbReference type="ARBA" id="ARBA00022840"/>
    </source>
</evidence>
<keyword evidence="3 6" id="KW-0518">Myosin</keyword>
<dbReference type="Gene3D" id="3.40.850.10">
    <property type="entry name" value="Kinesin motor domain"/>
    <property type="match status" value="1"/>
</dbReference>
<dbReference type="Gene3D" id="1.20.5.190">
    <property type="match status" value="2"/>
</dbReference>
<dbReference type="Pfam" id="PF00063">
    <property type="entry name" value="Myosin_head"/>
    <property type="match status" value="1"/>
</dbReference>
<reference evidence="10 11" key="1">
    <citation type="journal article" date="2020" name="G3 (Bethesda)">
        <title>Improved Reference Genome for Cyclotella cryptica CCMP332, a Model for Cell Wall Morphogenesis, Salinity Adaptation, and Lipid Production in Diatoms (Bacillariophyta).</title>
        <authorList>
            <person name="Roberts W.R."/>
            <person name="Downey K.M."/>
            <person name="Ruck E.C."/>
            <person name="Traller J.C."/>
            <person name="Alverson A.J."/>
        </authorList>
    </citation>
    <scope>NUCLEOTIDE SEQUENCE [LARGE SCALE GENOMIC DNA]</scope>
    <source>
        <strain evidence="10 11">CCMP332</strain>
    </source>
</reference>
<dbReference type="SMART" id="SM00242">
    <property type="entry name" value="MYSc"/>
    <property type="match status" value="1"/>
</dbReference>
<keyword evidence="5 6" id="KW-0009">Actin-binding</keyword>
<dbReference type="SUPFAM" id="SSF52540">
    <property type="entry name" value="P-loop containing nucleoside triphosphate hydrolases"/>
    <property type="match status" value="1"/>
</dbReference>
<evidence type="ECO:0000256" key="8">
    <source>
        <dbReference type="SAM" id="MobiDB-lite"/>
    </source>
</evidence>
<dbReference type="SMART" id="SM00015">
    <property type="entry name" value="IQ"/>
    <property type="match status" value="4"/>
</dbReference>
<keyword evidence="11" id="KW-1185">Reference proteome</keyword>
<keyword evidence="1 6" id="KW-0547">Nucleotide-binding</keyword>
<evidence type="ECO:0000256" key="6">
    <source>
        <dbReference type="PROSITE-ProRule" id="PRU00782"/>
    </source>
</evidence>
<dbReference type="InterPro" id="IPR036961">
    <property type="entry name" value="Kinesin_motor_dom_sf"/>
</dbReference>
<accession>A0ABD3QNL9</accession>
<evidence type="ECO:0000256" key="5">
    <source>
        <dbReference type="ARBA" id="ARBA00023203"/>
    </source>
</evidence>
<feature type="coiled-coil region" evidence="7">
    <location>
        <begin position="974"/>
        <end position="1074"/>
    </location>
</feature>
<feature type="binding site" evidence="6">
    <location>
        <begin position="191"/>
        <end position="198"/>
    </location>
    <ligand>
        <name>ATP</name>
        <dbReference type="ChEBI" id="CHEBI:30616"/>
    </ligand>
</feature>
<dbReference type="Gene3D" id="6.20.240.20">
    <property type="match status" value="1"/>
</dbReference>
<feature type="domain" description="Myosin motor" evidence="9">
    <location>
        <begin position="87"/>
        <end position="843"/>
    </location>
</feature>
<dbReference type="Gene3D" id="1.20.120.720">
    <property type="entry name" value="Myosin VI head, motor domain, U50 subdomain"/>
    <property type="match status" value="1"/>
</dbReference>
<dbReference type="PANTHER" id="PTHR13140:SF845">
    <property type="entry name" value="MYOSIN-LIKE PROTEIN"/>
    <property type="match status" value="1"/>
</dbReference>
<gene>
    <name evidence="10" type="ORF">HJC23_010337</name>
</gene>
<dbReference type="InterPro" id="IPR000048">
    <property type="entry name" value="IQ_motif_EF-hand-BS"/>
</dbReference>
<dbReference type="PANTHER" id="PTHR13140">
    <property type="entry name" value="MYOSIN"/>
    <property type="match status" value="1"/>
</dbReference>
<feature type="region of interest" description="Disordered" evidence="8">
    <location>
        <begin position="1083"/>
        <end position="1105"/>
    </location>
</feature>
<protein>
    <recommendedName>
        <fullName evidence="9">Myosin motor domain-containing protein</fullName>
    </recommendedName>
</protein>
<evidence type="ECO:0000313" key="10">
    <source>
        <dbReference type="EMBL" id="KAL3801993.1"/>
    </source>
</evidence>
<feature type="coiled-coil region" evidence="7">
    <location>
        <begin position="1125"/>
        <end position="1152"/>
    </location>
</feature>
<feature type="region of interest" description="Disordered" evidence="8">
    <location>
        <begin position="1242"/>
        <end position="1268"/>
    </location>
</feature>
<evidence type="ECO:0000256" key="1">
    <source>
        <dbReference type="ARBA" id="ARBA00022741"/>
    </source>
</evidence>
<dbReference type="InterPro" id="IPR001609">
    <property type="entry name" value="Myosin_head_motor_dom-like"/>
</dbReference>
<dbReference type="GO" id="GO:0005524">
    <property type="term" value="F:ATP binding"/>
    <property type="evidence" value="ECO:0007669"/>
    <property type="project" value="UniProtKB-UniRule"/>
</dbReference>
<dbReference type="GO" id="GO:0003774">
    <property type="term" value="F:cytoskeletal motor activity"/>
    <property type="evidence" value="ECO:0007669"/>
    <property type="project" value="UniProtKB-UniRule"/>
</dbReference>
<dbReference type="PRINTS" id="PR00193">
    <property type="entry name" value="MYOSINHEAVY"/>
</dbReference>
<name>A0ABD3QNL9_9STRA</name>
<comment type="caution">
    <text evidence="10">The sequence shown here is derived from an EMBL/GenBank/DDBJ whole genome shotgun (WGS) entry which is preliminary data.</text>
</comment>
<dbReference type="PROSITE" id="PS51456">
    <property type="entry name" value="MYOSIN_MOTOR"/>
    <property type="match status" value="1"/>
</dbReference>
<evidence type="ECO:0000256" key="7">
    <source>
        <dbReference type="SAM" id="Coils"/>
    </source>
</evidence>
<feature type="coiled-coil region" evidence="7">
    <location>
        <begin position="1587"/>
        <end position="1656"/>
    </location>
</feature>
<organism evidence="10 11">
    <name type="scientific">Cyclotella cryptica</name>
    <dbReference type="NCBI Taxonomy" id="29204"/>
    <lineage>
        <taxon>Eukaryota</taxon>
        <taxon>Sar</taxon>
        <taxon>Stramenopiles</taxon>
        <taxon>Ochrophyta</taxon>
        <taxon>Bacillariophyta</taxon>
        <taxon>Coscinodiscophyceae</taxon>
        <taxon>Thalassiosirophycidae</taxon>
        <taxon>Stephanodiscales</taxon>
        <taxon>Stephanodiscaceae</taxon>
        <taxon>Cyclotella</taxon>
    </lineage>
</organism>
<evidence type="ECO:0000256" key="4">
    <source>
        <dbReference type="ARBA" id="ARBA00023175"/>
    </source>
</evidence>